<dbReference type="Pfam" id="PF00378">
    <property type="entry name" value="ECH_1"/>
    <property type="match status" value="1"/>
</dbReference>
<evidence type="ECO:0000256" key="1">
    <source>
        <dbReference type="ARBA" id="ARBA00005254"/>
    </source>
</evidence>
<dbReference type="InterPro" id="IPR029045">
    <property type="entry name" value="ClpP/crotonase-like_dom_sf"/>
</dbReference>
<dbReference type="Proteomes" id="UP000326759">
    <property type="component" value="Unassembled WGS sequence"/>
</dbReference>
<evidence type="ECO:0000313" key="4">
    <source>
        <dbReference type="Proteomes" id="UP000326759"/>
    </source>
</evidence>
<dbReference type="GO" id="GO:0006635">
    <property type="term" value="P:fatty acid beta-oxidation"/>
    <property type="evidence" value="ECO:0007669"/>
    <property type="project" value="TreeGrafter"/>
</dbReference>
<organism evidence="3 4">
    <name type="scientific">Armadillidium nasatum</name>
    <dbReference type="NCBI Taxonomy" id="96803"/>
    <lineage>
        <taxon>Eukaryota</taxon>
        <taxon>Metazoa</taxon>
        <taxon>Ecdysozoa</taxon>
        <taxon>Arthropoda</taxon>
        <taxon>Crustacea</taxon>
        <taxon>Multicrustacea</taxon>
        <taxon>Malacostraca</taxon>
        <taxon>Eumalacostraca</taxon>
        <taxon>Peracarida</taxon>
        <taxon>Isopoda</taxon>
        <taxon>Oniscidea</taxon>
        <taxon>Crinocheta</taxon>
        <taxon>Armadillidiidae</taxon>
        <taxon>Armadillidium</taxon>
    </lineage>
</organism>
<dbReference type="PANTHER" id="PTHR11941">
    <property type="entry name" value="ENOYL-COA HYDRATASE-RELATED"/>
    <property type="match status" value="1"/>
</dbReference>
<dbReference type="AlphaFoldDB" id="A0A5N5TPE3"/>
<dbReference type="CDD" id="cd06558">
    <property type="entry name" value="crotonase-like"/>
    <property type="match status" value="1"/>
</dbReference>
<dbReference type="SUPFAM" id="SSF52096">
    <property type="entry name" value="ClpP/crotonase"/>
    <property type="match status" value="1"/>
</dbReference>
<dbReference type="Gene3D" id="3.90.226.10">
    <property type="entry name" value="2-enoyl-CoA Hydratase, Chain A, domain 1"/>
    <property type="match status" value="1"/>
</dbReference>
<name>A0A5N5TPE3_9CRUS</name>
<evidence type="ECO:0000313" key="3">
    <source>
        <dbReference type="EMBL" id="KAB7508029.1"/>
    </source>
</evidence>
<dbReference type="GO" id="GO:0003824">
    <property type="term" value="F:catalytic activity"/>
    <property type="evidence" value="ECO:0007669"/>
    <property type="project" value="InterPro"/>
</dbReference>
<comment type="similarity">
    <text evidence="1 2">Belongs to the enoyl-CoA hydratase/isomerase family.</text>
</comment>
<dbReference type="OrthoDB" id="2018133at2759"/>
<dbReference type="PANTHER" id="PTHR11941:SF54">
    <property type="entry name" value="ENOYL-COA HYDRATASE, MITOCHONDRIAL"/>
    <property type="match status" value="1"/>
</dbReference>
<protein>
    <submittedName>
        <fullName evidence="3">Enoyl-CoA hydratase, mitochondrial</fullName>
    </submittedName>
</protein>
<comment type="caution">
    <text evidence="3">The sequence shown here is derived from an EMBL/GenBank/DDBJ whole genome shotgun (WGS) entry which is preliminary data.</text>
</comment>
<dbReference type="PROSITE" id="PS00166">
    <property type="entry name" value="ENOYL_COA_HYDRATASE"/>
    <property type="match status" value="1"/>
</dbReference>
<proteinExistence type="inferred from homology"/>
<dbReference type="GO" id="GO:0005739">
    <property type="term" value="C:mitochondrion"/>
    <property type="evidence" value="ECO:0007669"/>
    <property type="project" value="TreeGrafter"/>
</dbReference>
<evidence type="ECO:0000256" key="2">
    <source>
        <dbReference type="RuleBase" id="RU003707"/>
    </source>
</evidence>
<accession>A0A5N5TPE3</accession>
<keyword evidence="4" id="KW-1185">Reference proteome</keyword>
<reference evidence="3 4" key="1">
    <citation type="journal article" date="2019" name="PLoS Biol.">
        <title>Sex chromosomes control vertical transmission of feminizing Wolbachia symbionts in an isopod.</title>
        <authorList>
            <person name="Becking T."/>
            <person name="Chebbi M.A."/>
            <person name="Giraud I."/>
            <person name="Moumen B."/>
            <person name="Laverre T."/>
            <person name="Caubet Y."/>
            <person name="Peccoud J."/>
            <person name="Gilbert C."/>
            <person name="Cordaux R."/>
        </authorList>
    </citation>
    <scope>NUCLEOTIDE SEQUENCE [LARGE SCALE GENOMIC DNA]</scope>
    <source>
        <strain evidence="3">ANa2</strain>
        <tissue evidence="3">Whole body excluding digestive tract and cuticle</tissue>
    </source>
</reference>
<dbReference type="InterPro" id="IPR018376">
    <property type="entry name" value="Enoyl-CoA_hyd/isom_CS"/>
</dbReference>
<sequence length="203" mass="22327">MAVYQKISPTWNYISKIKHIRPASYILSKNKQIHFSSPYSTCLSANNLDYCEKWRQSLGNINTRRSLATAPSYEFIKTERRGEENKVGIVIIDRPKVLNALNKDVIREISEALVSFDRDPTIGAIVLTGGEKAFAAGADIKQLASRASFSEVYSTSMLSEWNTISTITKPIIAAVNGFALGGGCELAMMCDIILAGEKASIDL</sequence>
<dbReference type="InterPro" id="IPR001753">
    <property type="entry name" value="Enoyl-CoA_hydra/iso"/>
</dbReference>
<gene>
    <name evidence="3" type="primary">Echs1</name>
    <name evidence="3" type="ORF">Anas_05911</name>
</gene>
<dbReference type="EMBL" id="SEYY01000093">
    <property type="protein sequence ID" value="KAB7508029.1"/>
    <property type="molecule type" value="Genomic_DNA"/>
</dbReference>